<evidence type="ECO:0000256" key="3">
    <source>
        <dbReference type="ARBA" id="ARBA00022764"/>
    </source>
</evidence>
<evidence type="ECO:0000313" key="5">
    <source>
        <dbReference type="EMBL" id="MCW7752375.1"/>
    </source>
</evidence>
<sequence length="309" mass="34148">MERFRWLYIIGLILVLGTEGAGAPVRVVLPESVSVRGDEIFLGQVARIDGTSDLDDFSLGRSPGPGSSLNLPGSRIRIRILQQFPDAECEIPGIVRVERQGQHISEERVRVLVHEALQKENRDVSVRIRDLRLVGQNVFALGRLTLGRLETTGTGSRVRGQFPVYVDGNSAGNLRFVAQIDRMGTVLVATRNLEKDGMIRPEDLRQERRDITGLRGDVLSHPDQALGMALRLRVGEGDVLRSDRLIRPPLVRRGDPVRMVVESDNLRVHTSGQALRDGGLGDRIPVENLRTGKVVQGEVMAAGRVRLAF</sequence>
<evidence type="ECO:0000256" key="2">
    <source>
        <dbReference type="ARBA" id="ARBA00022729"/>
    </source>
</evidence>
<dbReference type="RefSeq" id="WP_265423247.1">
    <property type="nucleotide sequence ID" value="NZ_JAPFPW010000001.1"/>
</dbReference>
<organism evidence="5 6">
    <name type="scientific">Desulfobotulus pelophilus</name>
    <dbReference type="NCBI Taxonomy" id="2823377"/>
    <lineage>
        <taxon>Bacteria</taxon>
        <taxon>Pseudomonadati</taxon>
        <taxon>Thermodesulfobacteriota</taxon>
        <taxon>Desulfobacteria</taxon>
        <taxon>Desulfobacterales</taxon>
        <taxon>Desulfobacteraceae</taxon>
        <taxon>Desulfobotulus</taxon>
    </lineage>
</organism>
<evidence type="ECO:0000259" key="4">
    <source>
        <dbReference type="SMART" id="SM00858"/>
    </source>
</evidence>
<dbReference type="InterPro" id="IPR017585">
    <property type="entry name" value="SAF_FlgA"/>
</dbReference>
<keyword evidence="6" id="KW-1185">Reference proteome</keyword>
<keyword evidence="3" id="KW-0574">Periplasm</keyword>
<comment type="caution">
    <text evidence="5">The sequence shown here is derived from an EMBL/GenBank/DDBJ whole genome shotgun (WGS) entry which is preliminary data.</text>
</comment>
<dbReference type="Pfam" id="PF13144">
    <property type="entry name" value="ChapFlgA"/>
    <property type="match status" value="1"/>
</dbReference>
<dbReference type="Gene3D" id="3.90.1210.10">
    <property type="entry name" value="Antifreeze-like/N-acetylneuraminic acid synthase C-terminal domain"/>
    <property type="match status" value="1"/>
</dbReference>
<keyword evidence="5" id="KW-0966">Cell projection</keyword>
<dbReference type="NCBIfam" id="TIGR03170">
    <property type="entry name" value="flgA_cterm"/>
    <property type="match status" value="1"/>
</dbReference>
<accession>A0ABT3N4J0</accession>
<dbReference type="InterPro" id="IPR013974">
    <property type="entry name" value="SAF"/>
</dbReference>
<keyword evidence="5" id="KW-0282">Flagellum</keyword>
<dbReference type="PANTHER" id="PTHR36307">
    <property type="entry name" value="FLAGELLA BASAL BODY P-RING FORMATION PROTEIN FLGA"/>
    <property type="match status" value="1"/>
</dbReference>
<protein>
    <submittedName>
        <fullName evidence="5">Flagellar basal body P-ring formation chaperone FlgA</fullName>
    </submittedName>
</protein>
<feature type="domain" description="SAF" evidence="4">
    <location>
        <begin position="184"/>
        <end position="246"/>
    </location>
</feature>
<evidence type="ECO:0000256" key="1">
    <source>
        <dbReference type="ARBA" id="ARBA00004418"/>
    </source>
</evidence>
<reference evidence="5 6" key="1">
    <citation type="submission" date="2022-11" db="EMBL/GenBank/DDBJ databases">
        <title>Desulfobotulus tamanensis H1 sp. nov. - anaerobic, alkaliphilic, sulphate reducing bacterium isolated from terrestrial mud volcano.</title>
        <authorList>
            <person name="Frolova A."/>
            <person name="Merkel A.Y."/>
            <person name="Slobodkin A.I."/>
        </authorList>
    </citation>
    <scope>NUCLEOTIDE SEQUENCE [LARGE SCALE GENOMIC DNA]</scope>
    <source>
        <strain evidence="5 6">H1</strain>
    </source>
</reference>
<dbReference type="InterPro" id="IPR039246">
    <property type="entry name" value="Flagellar_FlgA"/>
</dbReference>
<dbReference type="SMART" id="SM00858">
    <property type="entry name" value="SAF"/>
    <property type="match status" value="1"/>
</dbReference>
<dbReference type="CDD" id="cd11614">
    <property type="entry name" value="SAF_CpaB_FlgA_like"/>
    <property type="match status" value="1"/>
</dbReference>
<comment type="subcellular location">
    <subcellularLocation>
        <location evidence="1">Periplasm</location>
    </subcellularLocation>
</comment>
<dbReference type="Gene3D" id="2.30.30.760">
    <property type="match status" value="1"/>
</dbReference>
<proteinExistence type="predicted"/>
<keyword evidence="2" id="KW-0732">Signal</keyword>
<dbReference type="EMBL" id="JAPFPW010000001">
    <property type="protein sequence ID" value="MCW7752375.1"/>
    <property type="molecule type" value="Genomic_DNA"/>
</dbReference>
<evidence type="ECO:0000313" key="6">
    <source>
        <dbReference type="Proteomes" id="UP001209681"/>
    </source>
</evidence>
<name>A0ABT3N4J0_9BACT</name>
<dbReference type="Proteomes" id="UP001209681">
    <property type="component" value="Unassembled WGS sequence"/>
</dbReference>
<gene>
    <name evidence="5" type="primary">flgA</name>
    <name evidence="5" type="ORF">OOT00_00045</name>
</gene>
<dbReference type="PANTHER" id="PTHR36307:SF1">
    <property type="entry name" value="FLAGELLA BASAL BODY P-RING FORMATION PROTEIN FLGA"/>
    <property type="match status" value="1"/>
</dbReference>
<keyword evidence="5" id="KW-0969">Cilium</keyword>